<dbReference type="InterPro" id="IPR001148">
    <property type="entry name" value="CA_dom"/>
</dbReference>
<dbReference type="GO" id="GO:0004089">
    <property type="term" value="F:carbonate dehydratase activity"/>
    <property type="evidence" value="ECO:0007669"/>
    <property type="project" value="InterPro"/>
</dbReference>
<dbReference type="PROSITE" id="PS51144">
    <property type="entry name" value="ALPHA_CA_2"/>
    <property type="match status" value="1"/>
</dbReference>
<dbReference type="Proteomes" id="UP000492821">
    <property type="component" value="Unassembled WGS sequence"/>
</dbReference>
<evidence type="ECO:0000259" key="2">
    <source>
        <dbReference type="PROSITE" id="PS51144"/>
    </source>
</evidence>
<reference evidence="3" key="1">
    <citation type="journal article" date="2013" name="Genetics">
        <title>The draft genome and transcriptome of Panagrellus redivivus are shaped by the harsh demands of a free-living lifestyle.</title>
        <authorList>
            <person name="Srinivasan J."/>
            <person name="Dillman A.R."/>
            <person name="Macchietto M.G."/>
            <person name="Heikkinen L."/>
            <person name="Lakso M."/>
            <person name="Fracchia K.M."/>
            <person name="Antoshechkin I."/>
            <person name="Mortazavi A."/>
            <person name="Wong G."/>
            <person name="Sternberg P.W."/>
        </authorList>
    </citation>
    <scope>NUCLEOTIDE SEQUENCE [LARGE SCALE GENOMIC DNA]</scope>
    <source>
        <strain evidence="3">MT8872</strain>
    </source>
</reference>
<dbReference type="Pfam" id="PF00194">
    <property type="entry name" value="Carb_anhydrase"/>
    <property type="match status" value="1"/>
</dbReference>
<dbReference type="Gene3D" id="3.10.200.10">
    <property type="entry name" value="Alpha carbonic anhydrase"/>
    <property type="match status" value="1"/>
</dbReference>
<dbReference type="WBParaSite" id="Pan_g20453.t1">
    <property type="protein sequence ID" value="Pan_g20453.t1"/>
    <property type="gene ID" value="Pan_g20453"/>
</dbReference>
<organism evidence="3 4">
    <name type="scientific">Panagrellus redivivus</name>
    <name type="common">Microworm</name>
    <dbReference type="NCBI Taxonomy" id="6233"/>
    <lineage>
        <taxon>Eukaryota</taxon>
        <taxon>Metazoa</taxon>
        <taxon>Ecdysozoa</taxon>
        <taxon>Nematoda</taxon>
        <taxon>Chromadorea</taxon>
        <taxon>Rhabditida</taxon>
        <taxon>Tylenchina</taxon>
        <taxon>Panagrolaimomorpha</taxon>
        <taxon>Panagrolaimoidea</taxon>
        <taxon>Panagrolaimidae</taxon>
        <taxon>Panagrellus</taxon>
    </lineage>
</organism>
<dbReference type="CDD" id="cd00326">
    <property type="entry name" value="alpha_CA"/>
    <property type="match status" value="1"/>
</dbReference>
<proteinExistence type="inferred from homology"/>
<evidence type="ECO:0000313" key="3">
    <source>
        <dbReference type="Proteomes" id="UP000492821"/>
    </source>
</evidence>
<protein>
    <submittedName>
        <fullName evidence="4">Alpha-carbonic anhydrase domain-containing protein</fullName>
    </submittedName>
</protein>
<name>A0A7E4VFI5_PANRE</name>
<sequence>MPEQEAAVPKIETEKNKVHQSPIDITRAIVRRDKSLKGKVLRVDYHKGDVDTITIEDEGFLATTKDGADSCIIASHLKSGDYRLWQFHMHWGHNAHDGSEHCIGSKRFAGEIHCVFWNKNLGSREEALKHCDGFTVLAIFVDEAEEDNPNLAPVITAIDQALEADDRKAPISADFDLSHLLPEKHSYYTYDGSLTTAPFAECVTWTILHRHIPIGRAQLAVLRKITDRNVRQPQKLHDREVHASFRYAHVAQHGHLP</sequence>
<feature type="domain" description="Alpha-carbonic anhydrase" evidence="2">
    <location>
        <begin position="1"/>
        <end position="257"/>
    </location>
</feature>
<accession>A0A7E4VFI5</accession>
<reference evidence="4" key="2">
    <citation type="submission" date="2020-10" db="UniProtKB">
        <authorList>
            <consortium name="WormBaseParasite"/>
        </authorList>
    </citation>
    <scope>IDENTIFICATION</scope>
</reference>
<dbReference type="SMART" id="SM01057">
    <property type="entry name" value="Carb_anhydrase"/>
    <property type="match status" value="1"/>
</dbReference>
<dbReference type="InterPro" id="IPR023561">
    <property type="entry name" value="Carbonic_anhydrase_a-class"/>
</dbReference>
<dbReference type="PANTHER" id="PTHR18952:SF124">
    <property type="entry name" value="CARBONIC ANHYDRASE 7"/>
    <property type="match status" value="1"/>
</dbReference>
<dbReference type="GO" id="GO:0005737">
    <property type="term" value="C:cytoplasm"/>
    <property type="evidence" value="ECO:0007669"/>
    <property type="project" value="TreeGrafter"/>
</dbReference>
<dbReference type="AlphaFoldDB" id="A0A7E4VFI5"/>
<keyword evidence="3" id="KW-1185">Reference proteome</keyword>
<dbReference type="SUPFAM" id="SSF51069">
    <property type="entry name" value="Carbonic anhydrase"/>
    <property type="match status" value="1"/>
</dbReference>
<dbReference type="PANTHER" id="PTHR18952">
    <property type="entry name" value="CARBONIC ANHYDRASE"/>
    <property type="match status" value="1"/>
</dbReference>
<dbReference type="GO" id="GO:0008270">
    <property type="term" value="F:zinc ion binding"/>
    <property type="evidence" value="ECO:0007669"/>
    <property type="project" value="InterPro"/>
</dbReference>
<evidence type="ECO:0000313" key="4">
    <source>
        <dbReference type="WBParaSite" id="Pan_g20453.t1"/>
    </source>
</evidence>
<evidence type="ECO:0000256" key="1">
    <source>
        <dbReference type="ARBA" id="ARBA00010718"/>
    </source>
</evidence>
<comment type="similarity">
    <text evidence="1">Belongs to the alpha-carbonic anhydrase family.</text>
</comment>
<dbReference type="InterPro" id="IPR036398">
    <property type="entry name" value="CA_dom_sf"/>
</dbReference>